<accession>A0A6G1LDQ0</accession>
<keyword evidence="2" id="KW-1185">Reference proteome</keyword>
<proteinExistence type="predicted"/>
<dbReference type="Proteomes" id="UP000799436">
    <property type="component" value="Unassembled WGS sequence"/>
</dbReference>
<protein>
    <submittedName>
        <fullName evidence="1">Uncharacterized protein</fullName>
    </submittedName>
</protein>
<name>A0A6G1LDQ0_9PEZI</name>
<reference evidence="1" key="1">
    <citation type="journal article" date="2020" name="Stud. Mycol.">
        <title>101 Dothideomycetes genomes: a test case for predicting lifestyles and emergence of pathogens.</title>
        <authorList>
            <person name="Haridas S."/>
            <person name="Albert R."/>
            <person name="Binder M."/>
            <person name="Bloem J."/>
            <person name="Labutti K."/>
            <person name="Salamov A."/>
            <person name="Andreopoulos B."/>
            <person name="Baker S."/>
            <person name="Barry K."/>
            <person name="Bills G."/>
            <person name="Bluhm B."/>
            <person name="Cannon C."/>
            <person name="Castanera R."/>
            <person name="Culley D."/>
            <person name="Daum C."/>
            <person name="Ezra D."/>
            <person name="Gonzalez J."/>
            <person name="Henrissat B."/>
            <person name="Kuo A."/>
            <person name="Liang C."/>
            <person name="Lipzen A."/>
            <person name="Lutzoni F."/>
            <person name="Magnuson J."/>
            <person name="Mondo S."/>
            <person name="Nolan M."/>
            <person name="Ohm R."/>
            <person name="Pangilinan J."/>
            <person name="Park H.-J."/>
            <person name="Ramirez L."/>
            <person name="Alfaro M."/>
            <person name="Sun H."/>
            <person name="Tritt A."/>
            <person name="Yoshinaga Y."/>
            <person name="Zwiers L.-H."/>
            <person name="Turgeon B."/>
            <person name="Goodwin S."/>
            <person name="Spatafora J."/>
            <person name="Crous P."/>
            <person name="Grigoriev I."/>
        </authorList>
    </citation>
    <scope>NUCLEOTIDE SEQUENCE</scope>
    <source>
        <strain evidence="1">CBS 116005</strain>
    </source>
</reference>
<organism evidence="1 2">
    <name type="scientific">Teratosphaeria nubilosa</name>
    <dbReference type="NCBI Taxonomy" id="161662"/>
    <lineage>
        <taxon>Eukaryota</taxon>
        <taxon>Fungi</taxon>
        <taxon>Dikarya</taxon>
        <taxon>Ascomycota</taxon>
        <taxon>Pezizomycotina</taxon>
        <taxon>Dothideomycetes</taxon>
        <taxon>Dothideomycetidae</taxon>
        <taxon>Mycosphaerellales</taxon>
        <taxon>Teratosphaeriaceae</taxon>
        <taxon>Teratosphaeria</taxon>
    </lineage>
</organism>
<dbReference type="EMBL" id="ML995823">
    <property type="protein sequence ID" value="KAF2770750.1"/>
    <property type="molecule type" value="Genomic_DNA"/>
</dbReference>
<dbReference type="OrthoDB" id="407617at2759"/>
<evidence type="ECO:0000313" key="1">
    <source>
        <dbReference type="EMBL" id="KAF2770750.1"/>
    </source>
</evidence>
<dbReference type="AlphaFoldDB" id="A0A6G1LDQ0"/>
<gene>
    <name evidence="1" type="ORF">EJ03DRAFT_350047</name>
</gene>
<evidence type="ECO:0000313" key="2">
    <source>
        <dbReference type="Proteomes" id="UP000799436"/>
    </source>
</evidence>
<sequence length="115" mass="12985">MQYNQWANYAEESFALVVGASTSRPACRRLSETMTTITFDDGVAVPWANTPSATQQGVMEYNQWANYAVDIAHALLRLARLARDLHQENGSKSKTAEEYFSEYLTKLMGADISWR</sequence>